<dbReference type="Pfam" id="PF00933">
    <property type="entry name" value="Glyco_hydro_3"/>
    <property type="match status" value="1"/>
</dbReference>
<evidence type="ECO:0000256" key="1">
    <source>
        <dbReference type="ARBA" id="ARBA00000448"/>
    </source>
</evidence>
<dbReference type="AlphaFoldDB" id="A0A6V8H8R1"/>
<dbReference type="GO" id="GO:0030245">
    <property type="term" value="P:cellulose catabolic process"/>
    <property type="evidence" value="ECO:0007669"/>
    <property type="project" value="UniProtKB-UniPathway"/>
</dbReference>
<dbReference type="InterPro" id="IPR036962">
    <property type="entry name" value="Glyco_hydro_3_N_sf"/>
</dbReference>
<evidence type="ECO:0000259" key="12">
    <source>
        <dbReference type="PROSITE" id="PS51820"/>
    </source>
</evidence>
<dbReference type="InterPro" id="IPR019800">
    <property type="entry name" value="Glyco_hydro_3_AS"/>
</dbReference>
<evidence type="ECO:0000256" key="10">
    <source>
        <dbReference type="ARBA" id="ARBA00023326"/>
    </source>
</evidence>
<comment type="pathway">
    <text evidence="2 11">Glycan metabolism; cellulose degradation.</text>
</comment>
<dbReference type="UniPathway" id="UPA00696"/>
<dbReference type="SMART" id="SM01217">
    <property type="entry name" value="Fn3_like"/>
    <property type="match status" value="1"/>
</dbReference>
<reference evidence="14" key="1">
    <citation type="journal article" date="2015" name="Genome Announc.">
        <title>Draft genome sequence of Talaromyces cellulolyticus strain Y-94, a source of lignocellulosic biomass-degrading enzymes.</title>
        <authorList>
            <person name="Fujii T."/>
            <person name="Koike H."/>
            <person name="Sawayama S."/>
            <person name="Yano S."/>
            <person name="Inoue H."/>
        </authorList>
    </citation>
    <scope>NUCLEOTIDE SEQUENCE [LARGE SCALE GENOMIC DNA]</scope>
    <source>
        <strain evidence="14">Y-94</strain>
    </source>
</reference>
<dbReference type="InterPro" id="IPR001764">
    <property type="entry name" value="Glyco_hydro_3_N"/>
</dbReference>
<dbReference type="PANTHER" id="PTHR42715:SF3">
    <property type="entry name" value="BETA-GLUCOSIDASE B-RELATED"/>
    <property type="match status" value="1"/>
</dbReference>
<evidence type="ECO:0000256" key="11">
    <source>
        <dbReference type="RuleBase" id="RU361161"/>
    </source>
</evidence>
<dbReference type="Proteomes" id="UP000053095">
    <property type="component" value="Unassembled WGS sequence"/>
</dbReference>
<dbReference type="EC" id="3.2.1.21" evidence="4 11"/>
<dbReference type="SUPFAM" id="SSF51445">
    <property type="entry name" value="(Trans)glycosidases"/>
    <property type="match status" value="1"/>
</dbReference>
<keyword evidence="7" id="KW-0325">Glycoprotein</keyword>
<dbReference type="Gene3D" id="3.40.50.1700">
    <property type="entry name" value="Glycoside hydrolase family 3 C-terminal domain"/>
    <property type="match status" value="1"/>
</dbReference>
<evidence type="ECO:0000256" key="4">
    <source>
        <dbReference type="ARBA" id="ARBA00012744"/>
    </source>
</evidence>
<dbReference type="InterPro" id="IPR013783">
    <property type="entry name" value="Ig-like_fold"/>
</dbReference>
<dbReference type="PROSITE" id="PS51820">
    <property type="entry name" value="PA14"/>
    <property type="match status" value="1"/>
</dbReference>
<keyword evidence="6" id="KW-0136">Cellulose degradation</keyword>
<keyword evidence="14" id="KW-1185">Reference proteome</keyword>
<name>A0A6V8H8R1_TALPI</name>
<dbReference type="PRINTS" id="PR00133">
    <property type="entry name" value="GLHYDRLASE3"/>
</dbReference>
<dbReference type="InterPro" id="IPR026891">
    <property type="entry name" value="Fn3-like"/>
</dbReference>
<dbReference type="Gene3D" id="2.60.40.10">
    <property type="entry name" value="Immunoglobulins"/>
    <property type="match status" value="1"/>
</dbReference>
<comment type="catalytic activity">
    <reaction evidence="1 11">
        <text>Hydrolysis of terminal, non-reducing beta-D-glucosyl residues with release of beta-D-glucose.</text>
        <dbReference type="EC" id="3.2.1.21"/>
    </reaction>
</comment>
<keyword evidence="5 11" id="KW-0378">Hydrolase</keyword>
<dbReference type="SUPFAM" id="SSF52279">
    <property type="entry name" value="Beta-D-glucan exohydrolase, C-terminal domain"/>
    <property type="match status" value="1"/>
</dbReference>
<dbReference type="InterPro" id="IPR036881">
    <property type="entry name" value="Glyco_hydro_3_C_sf"/>
</dbReference>
<evidence type="ECO:0000256" key="6">
    <source>
        <dbReference type="ARBA" id="ARBA00023001"/>
    </source>
</evidence>
<dbReference type="PANTHER" id="PTHR42715">
    <property type="entry name" value="BETA-GLUCOSIDASE"/>
    <property type="match status" value="1"/>
</dbReference>
<evidence type="ECO:0000313" key="14">
    <source>
        <dbReference type="Proteomes" id="UP000053095"/>
    </source>
</evidence>
<dbReference type="GO" id="GO:0008422">
    <property type="term" value="F:beta-glucosidase activity"/>
    <property type="evidence" value="ECO:0007669"/>
    <property type="project" value="UniProtKB-EC"/>
</dbReference>
<evidence type="ECO:0000256" key="3">
    <source>
        <dbReference type="ARBA" id="ARBA00005336"/>
    </source>
</evidence>
<proteinExistence type="inferred from homology"/>
<sequence length="741" mass="81228">MSKFRIFGGRNFESFSEDPFLTGKVAAAYIIGLQEKGIGATIKHFAANEQETKRATIDVKVGEKALREIYLKPFEIAIKEADPWAVMTSYNKVNGTHTDSNNWLLSTVLREQWGWNGLVMSDWGGTNSVAGSINAGMNLEMPGPGRLRSVDAVKSCLENGSILESTIDNHITTILKFLAKANASSKQQTRQERSVDRPEHRRLIREAGGQGIVLLKNQNVLPLNIANLKTVAVLGLADMCLAHGGGSATVNPHYKITPLEALRRELGDVVEVSYSEGTQIRRVLPVMAEGLHDLDGKQGLTLSRFTSRDVKQEPSSHSNCATAATPLMLRDPSLAMSLEGTYTARETGSHYLSLQSLGPTKVYLDDDLVFDVQESCDDALAYLMRSRPGVLGRYNFVQGQKYRIRCESKAPSSLGSQGPLALLAGKPGMWIGFLTQQVVEQDLLCDAITKAEHADLALIFVGRTAEWESEGQDMDDMKLPANGSQDRLIEAVCAVNPSVVVINSTGGPIEMPWLNKVKAVIQVWFGGQESGNSIVDVLLGTVNPGGKLPMSFPKTLQDSPSYANFPGDLSKLEVDYGEDVFTGYRYFDKSPLGLQFPFGFGLSYTTFEMDVIDVDSASLVPEGKITLQIRVRNTGSRYGSEVVQLYVQKTRCPKEEALKQLSAFKKVNLKPNEQRAVEMSIDQGSAARWDSSEGCWSMDKGLYEIVLATSSAHTSAVINFTVKETYRFGPGNRINARHSCL</sequence>
<dbReference type="InterPro" id="IPR017853">
    <property type="entry name" value="GH"/>
</dbReference>
<comment type="similarity">
    <text evidence="3 11">Belongs to the glycosyl hydrolase 3 family.</text>
</comment>
<keyword evidence="8 11" id="KW-0119">Carbohydrate metabolism</keyword>
<dbReference type="InterPro" id="IPR037524">
    <property type="entry name" value="PA14/GLEYA"/>
</dbReference>
<comment type="caution">
    <text evidence="13">The sequence shown here is derived from an EMBL/GenBank/DDBJ whole genome shotgun (WGS) entry which is preliminary data.</text>
</comment>
<dbReference type="Gene3D" id="2.60.120.260">
    <property type="entry name" value="Galactose-binding domain-like"/>
    <property type="match status" value="1"/>
</dbReference>
<dbReference type="InterPro" id="IPR002772">
    <property type="entry name" value="Glyco_hydro_3_C"/>
</dbReference>
<protein>
    <recommendedName>
        <fullName evidence="4 11">beta-glucosidase</fullName>
        <ecNumber evidence="4 11">3.2.1.21</ecNumber>
    </recommendedName>
</protein>
<dbReference type="Gene3D" id="3.20.20.300">
    <property type="entry name" value="Glycoside hydrolase, family 3, N-terminal domain"/>
    <property type="match status" value="1"/>
</dbReference>
<evidence type="ECO:0000313" key="13">
    <source>
        <dbReference type="EMBL" id="GAM37800.1"/>
    </source>
</evidence>
<dbReference type="Pfam" id="PF14310">
    <property type="entry name" value="Fn3-like"/>
    <property type="match status" value="1"/>
</dbReference>
<dbReference type="SUPFAM" id="SSF56988">
    <property type="entry name" value="Anthrax protective antigen"/>
    <property type="match status" value="1"/>
</dbReference>
<evidence type="ECO:0000256" key="5">
    <source>
        <dbReference type="ARBA" id="ARBA00022801"/>
    </source>
</evidence>
<dbReference type="EMBL" id="DF933829">
    <property type="protein sequence ID" value="GAM37800.1"/>
    <property type="molecule type" value="Genomic_DNA"/>
</dbReference>
<evidence type="ECO:0000256" key="7">
    <source>
        <dbReference type="ARBA" id="ARBA00023180"/>
    </source>
</evidence>
<dbReference type="InterPro" id="IPR050288">
    <property type="entry name" value="Cellulose_deg_GH3"/>
</dbReference>
<accession>A0A6V8H8R1</accession>
<dbReference type="Pfam" id="PF01915">
    <property type="entry name" value="Glyco_hydro_3_C"/>
    <property type="match status" value="1"/>
</dbReference>
<keyword evidence="9 11" id="KW-0326">Glycosidase</keyword>
<organism evidence="13 14">
    <name type="scientific">Talaromyces pinophilus</name>
    <name type="common">Penicillium pinophilum</name>
    <dbReference type="NCBI Taxonomy" id="128442"/>
    <lineage>
        <taxon>Eukaryota</taxon>
        <taxon>Fungi</taxon>
        <taxon>Dikarya</taxon>
        <taxon>Ascomycota</taxon>
        <taxon>Pezizomycotina</taxon>
        <taxon>Eurotiomycetes</taxon>
        <taxon>Eurotiomycetidae</taxon>
        <taxon>Eurotiales</taxon>
        <taxon>Trichocomaceae</taxon>
        <taxon>Talaromyces</taxon>
        <taxon>Talaromyces sect. Talaromyces</taxon>
    </lineage>
</organism>
<evidence type="ECO:0000256" key="2">
    <source>
        <dbReference type="ARBA" id="ARBA00004987"/>
    </source>
</evidence>
<gene>
    <name evidence="13" type="ORF">TCE0_033r08027</name>
</gene>
<evidence type="ECO:0000256" key="8">
    <source>
        <dbReference type="ARBA" id="ARBA00023277"/>
    </source>
</evidence>
<keyword evidence="10 11" id="KW-0624">Polysaccharide degradation</keyword>
<dbReference type="PROSITE" id="PS00775">
    <property type="entry name" value="GLYCOSYL_HYDROL_F3"/>
    <property type="match status" value="1"/>
</dbReference>
<feature type="domain" description="PA14" evidence="12">
    <location>
        <begin position="295"/>
        <end position="438"/>
    </location>
</feature>
<evidence type="ECO:0000256" key="9">
    <source>
        <dbReference type="ARBA" id="ARBA00023295"/>
    </source>
</evidence>